<dbReference type="AlphaFoldDB" id="A0A1H6FLD3"/>
<accession>A0A1H6FLD3</accession>
<keyword evidence="2 5" id="KW-0808">Transferase</keyword>
<dbReference type="InterPro" id="IPR050194">
    <property type="entry name" value="Glycosyltransferase_grp1"/>
</dbReference>
<dbReference type="EMBL" id="FNWJ01000001">
    <property type="protein sequence ID" value="SEH11666.1"/>
    <property type="molecule type" value="Genomic_DNA"/>
</dbReference>
<reference evidence="6" key="1">
    <citation type="submission" date="2016-10" db="EMBL/GenBank/DDBJ databases">
        <authorList>
            <person name="Varghese N."/>
            <person name="Submissions S."/>
        </authorList>
    </citation>
    <scope>NUCLEOTIDE SEQUENCE [LARGE SCALE GENOMIC DNA]</scope>
    <source>
        <strain evidence="6">ATCC 35263</strain>
    </source>
</reference>
<evidence type="ECO:0000259" key="4">
    <source>
        <dbReference type="Pfam" id="PF13439"/>
    </source>
</evidence>
<evidence type="ECO:0000313" key="5">
    <source>
        <dbReference type="EMBL" id="SEH11666.1"/>
    </source>
</evidence>
<keyword evidence="6" id="KW-1185">Reference proteome</keyword>
<dbReference type="PANTHER" id="PTHR45947:SF13">
    <property type="entry name" value="TRANSFERASE"/>
    <property type="match status" value="1"/>
</dbReference>
<dbReference type="SUPFAM" id="SSF53756">
    <property type="entry name" value="UDP-Glycosyltransferase/glycogen phosphorylase"/>
    <property type="match status" value="1"/>
</dbReference>
<gene>
    <name evidence="5" type="ORF">SAMN02745716_0842</name>
</gene>
<name>A0A1H6FLD3_THEAL</name>
<evidence type="ECO:0000256" key="1">
    <source>
        <dbReference type="ARBA" id="ARBA00022676"/>
    </source>
</evidence>
<dbReference type="Pfam" id="PF13439">
    <property type="entry name" value="Glyco_transf_4"/>
    <property type="match status" value="1"/>
</dbReference>
<dbReference type="InterPro" id="IPR028098">
    <property type="entry name" value="Glyco_trans_4-like_N"/>
</dbReference>
<dbReference type="RefSeq" id="WP_093116474.1">
    <property type="nucleotide sequence ID" value="NZ_FNWJ01000001.1"/>
</dbReference>
<sequence length="386" mass="41562">MSLPAVVVAHNRYRLEGGEERCVALQLAALQEAGIPWELLERRSSALSRAQAARLLLAGGGESSLADLLAKLRQRAADRRVVLHAHNLLPAFGPRLLEAAHANGVPTVLQLHNLRLSCAIGVAWRDRRPCSSCRGRFTLPAVVHRCRRSRLESAVYAAALARHFERTLGAVDRFVVPSAYARQRVQQIGVPPARTLVVSHYLPDGACARASGAGHGRYALVAARLSPEKGIERAIRACAAVGVPLVVAGEGPDRPRLQRLAESLAANCKFVGWVGERELRALRAEAACALFPSEFPEFAPYSALEALAAGVPAVATDVGALPEILGRDACVPLHDEDAFASRLEALWVDPDRRAAEGEAALARARTEYGKERYLASLMSLYGELLA</sequence>
<keyword evidence="1" id="KW-0328">Glycosyltransferase</keyword>
<evidence type="ECO:0000259" key="3">
    <source>
        <dbReference type="Pfam" id="PF00534"/>
    </source>
</evidence>
<dbReference type="OrthoDB" id="9787111at2"/>
<organism evidence="5 6">
    <name type="scientific">Thermoleophilum album</name>
    <dbReference type="NCBI Taxonomy" id="29539"/>
    <lineage>
        <taxon>Bacteria</taxon>
        <taxon>Bacillati</taxon>
        <taxon>Actinomycetota</taxon>
        <taxon>Thermoleophilia</taxon>
        <taxon>Thermoleophilales</taxon>
        <taxon>Thermoleophilaceae</taxon>
        <taxon>Thermoleophilum</taxon>
    </lineage>
</organism>
<dbReference type="Proteomes" id="UP000222056">
    <property type="component" value="Unassembled WGS sequence"/>
</dbReference>
<dbReference type="STRING" id="29539.SAMN02745716_0842"/>
<dbReference type="PANTHER" id="PTHR45947">
    <property type="entry name" value="SULFOQUINOVOSYL TRANSFERASE SQD2"/>
    <property type="match status" value="1"/>
</dbReference>
<proteinExistence type="predicted"/>
<dbReference type="CDD" id="cd03801">
    <property type="entry name" value="GT4_PimA-like"/>
    <property type="match status" value="1"/>
</dbReference>
<feature type="domain" description="Glycosyltransferase subfamily 4-like N-terminal" evidence="4">
    <location>
        <begin position="17"/>
        <end position="199"/>
    </location>
</feature>
<dbReference type="InterPro" id="IPR001296">
    <property type="entry name" value="Glyco_trans_1"/>
</dbReference>
<dbReference type="GO" id="GO:0016757">
    <property type="term" value="F:glycosyltransferase activity"/>
    <property type="evidence" value="ECO:0007669"/>
    <property type="project" value="UniProtKB-KW"/>
</dbReference>
<dbReference type="Pfam" id="PF00534">
    <property type="entry name" value="Glycos_transf_1"/>
    <property type="match status" value="1"/>
</dbReference>
<dbReference type="Gene3D" id="3.40.50.2000">
    <property type="entry name" value="Glycogen Phosphorylase B"/>
    <property type="match status" value="2"/>
</dbReference>
<dbReference type="GO" id="GO:1901137">
    <property type="term" value="P:carbohydrate derivative biosynthetic process"/>
    <property type="evidence" value="ECO:0007669"/>
    <property type="project" value="UniProtKB-ARBA"/>
</dbReference>
<feature type="domain" description="Glycosyl transferase family 1" evidence="3">
    <location>
        <begin position="217"/>
        <end position="360"/>
    </location>
</feature>
<evidence type="ECO:0000256" key="2">
    <source>
        <dbReference type="ARBA" id="ARBA00022679"/>
    </source>
</evidence>
<protein>
    <submittedName>
        <fullName evidence="5">Glycosyltransferase involved in cell wall bisynthesis</fullName>
    </submittedName>
</protein>
<evidence type="ECO:0000313" key="6">
    <source>
        <dbReference type="Proteomes" id="UP000222056"/>
    </source>
</evidence>